<comment type="cofactor">
    <cofactor evidence="17">
        <name>Cu cation</name>
        <dbReference type="ChEBI" id="CHEBI:23378"/>
    </cofactor>
    <text evidence="17">Binds a copper A center.</text>
</comment>
<evidence type="ECO:0000256" key="16">
    <source>
        <dbReference type="RuleBase" id="RU000456"/>
    </source>
</evidence>
<dbReference type="OrthoDB" id="9773456at2"/>
<keyword evidence="10 18" id="KW-1133">Transmembrane helix</keyword>
<dbReference type="GO" id="GO:0005507">
    <property type="term" value="F:copper ion binding"/>
    <property type="evidence" value="ECO:0007669"/>
    <property type="project" value="InterPro"/>
</dbReference>
<dbReference type="InterPro" id="IPR014222">
    <property type="entry name" value="Cyt_c_oxidase_su2"/>
</dbReference>
<evidence type="ECO:0000256" key="3">
    <source>
        <dbReference type="ARBA" id="ARBA00022448"/>
    </source>
</evidence>
<dbReference type="Gene3D" id="1.10.287.90">
    <property type="match status" value="1"/>
</dbReference>
<reference evidence="22 23" key="1">
    <citation type="submission" date="2018-02" db="EMBL/GenBank/DDBJ databases">
        <title>Comparative genomes isolates from brazilian mangrove.</title>
        <authorList>
            <person name="Araujo J.E."/>
            <person name="Taketani R.G."/>
            <person name="Silva M.C.P."/>
            <person name="Loureco M.V."/>
            <person name="Andreote F.D."/>
        </authorList>
    </citation>
    <scope>NUCLEOTIDE SEQUENCE [LARGE SCALE GENOMIC DNA]</scope>
    <source>
        <strain evidence="22 23">NAP PRIS-MGV</strain>
    </source>
</reference>
<dbReference type="GO" id="GO:0016491">
    <property type="term" value="F:oxidoreductase activity"/>
    <property type="evidence" value="ECO:0007669"/>
    <property type="project" value="InterPro"/>
</dbReference>
<feature type="transmembrane region" description="Helical" evidence="18">
    <location>
        <begin position="28"/>
        <end position="49"/>
    </location>
</feature>
<evidence type="ECO:0000256" key="17">
    <source>
        <dbReference type="RuleBase" id="RU004024"/>
    </source>
</evidence>
<evidence type="ECO:0000256" key="8">
    <source>
        <dbReference type="ARBA" id="ARBA00022967"/>
    </source>
</evidence>
<keyword evidence="13 18" id="KW-0472">Membrane</keyword>
<dbReference type="InterPro" id="IPR009056">
    <property type="entry name" value="Cyt_c-like_dom"/>
</dbReference>
<feature type="domain" description="Cytochrome oxidase subunit II transmembrane region profile" evidence="20">
    <location>
        <begin position="2"/>
        <end position="99"/>
    </location>
</feature>
<comment type="subcellular location">
    <subcellularLocation>
        <location evidence="16">Cell membrane</location>
        <topology evidence="16">Multi-pass membrane protein</topology>
    </subcellularLocation>
    <subcellularLocation>
        <location evidence="1">Membrane</location>
        <topology evidence="1">Multi-pass membrane protein</topology>
    </subcellularLocation>
</comment>
<evidence type="ECO:0000256" key="1">
    <source>
        <dbReference type="ARBA" id="ARBA00004141"/>
    </source>
</evidence>
<evidence type="ECO:0000256" key="10">
    <source>
        <dbReference type="ARBA" id="ARBA00022989"/>
    </source>
</evidence>
<dbReference type="NCBIfam" id="TIGR02866">
    <property type="entry name" value="CoxB"/>
    <property type="match status" value="1"/>
</dbReference>
<evidence type="ECO:0000256" key="11">
    <source>
        <dbReference type="ARBA" id="ARBA00023004"/>
    </source>
</evidence>
<dbReference type="Pfam" id="PF00116">
    <property type="entry name" value="COX2"/>
    <property type="match status" value="1"/>
</dbReference>
<keyword evidence="12 17" id="KW-0186">Copper</keyword>
<dbReference type="GO" id="GO:0005886">
    <property type="term" value="C:plasma membrane"/>
    <property type="evidence" value="ECO:0007669"/>
    <property type="project" value="UniProtKB-SubCell"/>
</dbReference>
<dbReference type="AlphaFoldDB" id="A0A2S8G2I7"/>
<dbReference type="GO" id="GO:0020037">
    <property type="term" value="F:heme binding"/>
    <property type="evidence" value="ECO:0007669"/>
    <property type="project" value="InterPro"/>
</dbReference>
<keyword evidence="9 16" id="KW-0249">Electron transport</keyword>
<dbReference type="GO" id="GO:0042773">
    <property type="term" value="P:ATP synthesis coupled electron transport"/>
    <property type="evidence" value="ECO:0007669"/>
    <property type="project" value="TreeGrafter"/>
</dbReference>
<evidence type="ECO:0000259" key="20">
    <source>
        <dbReference type="PROSITE" id="PS50999"/>
    </source>
</evidence>
<evidence type="ECO:0000256" key="12">
    <source>
        <dbReference type="ARBA" id="ARBA00023008"/>
    </source>
</evidence>
<evidence type="ECO:0000256" key="14">
    <source>
        <dbReference type="ARBA" id="ARBA00024688"/>
    </source>
</evidence>
<dbReference type="InterPro" id="IPR002429">
    <property type="entry name" value="CcO_II-like_C"/>
</dbReference>
<feature type="domain" description="Cytochrome c" evidence="21">
    <location>
        <begin position="229"/>
        <end position="333"/>
    </location>
</feature>
<evidence type="ECO:0000256" key="15">
    <source>
        <dbReference type="PROSITE-ProRule" id="PRU00433"/>
    </source>
</evidence>
<comment type="similarity">
    <text evidence="2 16">Belongs to the cytochrome c oxidase subunit 2 family.</text>
</comment>
<dbReference type="Proteomes" id="UP000239388">
    <property type="component" value="Unassembled WGS sequence"/>
</dbReference>
<dbReference type="InterPro" id="IPR036909">
    <property type="entry name" value="Cyt_c-like_dom_sf"/>
</dbReference>
<dbReference type="PANTHER" id="PTHR22888">
    <property type="entry name" value="CYTOCHROME C OXIDASE, SUBUNIT II"/>
    <property type="match status" value="1"/>
</dbReference>
<dbReference type="InterPro" id="IPR045187">
    <property type="entry name" value="CcO_II"/>
</dbReference>
<dbReference type="InterPro" id="IPR036257">
    <property type="entry name" value="Cyt_c_oxidase_su2_TM_sf"/>
</dbReference>
<dbReference type="Gene3D" id="1.10.760.10">
    <property type="entry name" value="Cytochrome c-like domain"/>
    <property type="match status" value="1"/>
</dbReference>
<comment type="catalytic activity">
    <reaction evidence="17">
        <text>4 Fe(II)-[cytochrome c] + O2 + 8 H(+)(in) = 4 Fe(III)-[cytochrome c] + 2 H2O + 4 H(+)(out)</text>
        <dbReference type="Rhea" id="RHEA:11436"/>
        <dbReference type="Rhea" id="RHEA-COMP:10350"/>
        <dbReference type="Rhea" id="RHEA-COMP:14399"/>
        <dbReference type="ChEBI" id="CHEBI:15377"/>
        <dbReference type="ChEBI" id="CHEBI:15378"/>
        <dbReference type="ChEBI" id="CHEBI:15379"/>
        <dbReference type="ChEBI" id="CHEBI:29033"/>
        <dbReference type="ChEBI" id="CHEBI:29034"/>
        <dbReference type="EC" id="7.1.1.9"/>
    </reaction>
</comment>
<dbReference type="PROSITE" id="PS50999">
    <property type="entry name" value="COX2_TM"/>
    <property type="match status" value="1"/>
</dbReference>
<keyword evidence="7 15" id="KW-0479">Metal-binding</keyword>
<dbReference type="SUPFAM" id="SSF81464">
    <property type="entry name" value="Cytochrome c oxidase subunit II-like, transmembrane region"/>
    <property type="match status" value="1"/>
</dbReference>
<organism evidence="22 23">
    <name type="scientific">Blastopirellula marina</name>
    <dbReference type="NCBI Taxonomy" id="124"/>
    <lineage>
        <taxon>Bacteria</taxon>
        <taxon>Pseudomonadati</taxon>
        <taxon>Planctomycetota</taxon>
        <taxon>Planctomycetia</taxon>
        <taxon>Pirellulales</taxon>
        <taxon>Pirellulaceae</taxon>
        <taxon>Blastopirellula</taxon>
    </lineage>
</organism>
<dbReference type="PANTHER" id="PTHR22888:SF9">
    <property type="entry name" value="CYTOCHROME C OXIDASE SUBUNIT 2"/>
    <property type="match status" value="1"/>
</dbReference>
<sequence>MLAEASSSLFFPPEQSTFAGEVDGLFDFIYYLSAFFFVAIVAVMVYFVLRYHRRQGHVEQASASHNEVLEITWSVIPSILVGFIFFFGFTKYLDMREPPEDAYEIVVTASQWTWDFKYPNGATSNELHIPVGQPVRFVLQATDVLHSFYIPAFRIKMDCVPQRYTSTWVIAKDITGEGATNETHTPYDLFCAEYCGKDHSRMITKVYVHNQADFDVWLEAAANYLEGIPPEQGGEMAFKKKGCAGCHSVTGDASAKFAGPPLNGQWGTPRNVIARGSSSPESVVMDENYVRESVREPNAKVVVGRNPVMPMFDPQRLKDEEITAIIAYLKSLK</sequence>
<evidence type="ECO:0000256" key="2">
    <source>
        <dbReference type="ARBA" id="ARBA00007866"/>
    </source>
</evidence>
<dbReference type="SUPFAM" id="SSF46626">
    <property type="entry name" value="Cytochrome c"/>
    <property type="match status" value="1"/>
</dbReference>
<gene>
    <name evidence="22" type="primary">coxB</name>
    <name evidence="22" type="ORF">C5Y98_10190</name>
</gene>
<dbReference type="Pfam" id="PF02790">
    <property type="entry name" value="COX2_TM"/>
    <property type="match status" value="1"/>
</dbReference>
<keyword evidence="8" id="KW-1278">Translocase</keyword>
<keyword evidence="6 16" id="KW-0812">Transmembrane</keyword>
<evidence type="ECO:0000256" key="9">
    <source>
        <dbReference type="ARBA" id="ARBA00022982"/>
    </source>
</evidence>
<dbReference type="PROSITE" id="PS50857">
    <property type="entry name" value="COX2_CUA"/>
    <property type="match status" value="1"/>
</dbReference>
<keyword evidence="5 16" id="KW-0679">Respiratory chain</keyword>
<keyword evidence="11 15" id="KW-0408">Iron</keyword>
<evidence type="ECO:0000313" key="22">
    <source>
        <dbReference type="EMBL" id="PQO38656.1"/>
    </source>
</evidence>
<dbReference type="CDD" id="cd13915">
    <property type="entry name" value="CuRO_HCO_II_like_2"/>
    <property type="match status" value="1"/>
</dbReference>
<proteinExistence type="inferred from homology"/>
<dbReference type="EC" id="7.1.1.9" evidence="17"/>
<dbReference type="GO" id="GO:0004129">
    <property type="term" value="F:cytochrome-c oxidase activity"/>
    <property type="evidence" value="ECO:0007669"/>
    <property type="project" value="UniProtKB-EC"/>
</dbReference>
<dbReference type="SUPFAM" id="SSF49503">
    <property type="entry name" value="Cupredoxins"/>
    <property type="match status" value="1"/>
</dbReference>
<dbReference type="Gene3D" id="2.60.40.420">
    <property type="entry name" value="Cupredoxins - blue copper proteins"/>
    <property type="match status" value="1"/>
</dbReference>
<keyword evidence="3 16" id="KW-0813">Transport</keyword>
<evidence type="ECO:0000259" key="19">
    <source>
        <dbReference type="PROSITE" id="PS50857"/>
    </source>
</evidence>
<comment type="function">
    <text evidence="14 17">Subunits I and II form the functional core of the enzyme complex. Electrons originating in cytochrome c are transferred via heme a and Cu(A) to the binuclear center formed by heme a3 and Cu(B).</text>
</comment>
<keyword evidence="4 15" id="KW-0349">Heme</keyword>
<evidence type="ECO:0000256" key="18">
    <source>
        <dbReference type="SAM" id="Phobius"/>
    </source>
</evidence>
<accession>A0A2S8G2I7</accession>
<dbReference type="InterPro" id="IPR011759">
    <property type="entry name" value="Cyt_c_oxidase_su2_TM_dom"/>
</dbReference>
<feature type="domain" description="Cytochrome oxidase subunit II copper A binding" evidence="19">
    <location>
        <begin position="100"/>
        <end position="220"/>
    </location>
</feature>
<evidence type="ECO:0000256" key="5">
    <source>
        <dbReference type="ARBA" id="ARBA00022660"/>
    </source>
</evidence>
<protein>
    <recommendedName>
        <fullName evidence="17">Cytochrome c oxidase subunit 2</fullName>
        <ecNumber evidence="17">7.1.1.9</ecNumber>
    </recommendedName>
</protein>
<evidence type="ECO:0000256" key="7">
    <source>
        <dbReference type="ARBA" id="ARBA00022723"/>
    </source>
</evidence>
<dbReference type="InterPro" id="IPR008972">
    <property type="entry name" value="Cupredoxin"/>
</dbReference>
<feature type="transmembrane region" description="Helical" evidence="18">
    <location>
        <begin position="70"/>
        <end position="89"/>
    </location>
</feature>
<evidence type="ECO:0000313" key="23">
    <source>
        <dbReference type="Proteomes" id="UP000239388"/>
    </source>
</evidence>
<dbReference type="EMBL" id="PUIB01000011">
    <property type="protein sequence ID" value="PQO38656.1"/>
    <property type="molecule type" value="Genomic_DNA"/>
</dbReference>
<evidence type="ECO:0000256" key="6">
    <source>
        <dbReference type="ARBA" id="ARBA00022692"/>
    </source>
</evidence>
<name>A0A2S8G2I7_9BACT</name>
<evidence type="ECO:0000256" key="4">
    <source>
        <dbReference type="ARBA" id="ARBA00022617"/>
    </source>
</evidence>
<comment type="caution">
    <text evidence="22">The sequence shown here is derived from an EMBL/GenBank/DDBJ whole genome shotgun (WGS) entry which is preliminary data.</text>
</comment>
<evidence type="ECO:0000256" key="13">
    <source>
        <dbReference type="ARBA" id="ARBA00023136"/>
    </source>
</evidence>
<dbReference type="PROSITE" id="PS51007">
    <property type="entry name" value="CYTC"/>
    <property type="match status" value="1"/>
</dbReference>
<dbReference type="Pfam" id="PF00034">
    <property type="entry name" value="Cytochrom_C"/>
    <property type="match status" value="1"/>
</dbReference>
<evidence type="ECO:0000259" key="21">
    <source>
        <dbReference type="PROSITE" id="PS51007"/>
    </source>
</evidence>